<accession>A0A1W6JKA6</accession>
<evidence type="ECO:0000313" key="1">
    <source>
        <dbReference type="EMBL" id="ARM66662.1"/>
    </source>
</evidence>
<sequence>MINIFAEDFNNFIKEHNIEINTMQDMINAIEYLEIYDEIEALKKHNEFFDEVLLESVHPTSLSSDEAVNLSKKEVCDLLGQLKKAENKEDRNEIIFLMANEINSAYKHLSLFYSNEKFLTDAHDFVNHIMEGFHAREVEYDLDEIDTVIEALCTLCAQRDLCMDTFNTDNVLVFFNSVDNSGGVLKLNTEQDIAVFTKVISDLIK</sequence>
<protein>
    <submittedName>
        <fullName evidence="1">Uncharacterized protein</fullName>
    </submittedName>
</protein>
<proteinExistence type="predicted"/>
<dbReference type="Proteomes" id="UP000223361">
    <property type="component" value="Segment"/>
</dbReference>
<gene>
    <name evidence="1" type="ORF">AM4_003</name>
</gene>
<dbReference type="EMBL" id="KY554771">
    <property type="protein sequence ID" value="ARM66662.1"/>
    <property type="molecule type" value="Genomic_DNA"/>
</dbReference>
<reference evidence="1 2" key="1">
    <citation type="journal article" date="2017" name="Viruses">
        <title>Phage Biodiversity in Artisanal Cheese Wheys Reflects the Complexity of the Fermentation Process.</title>
        <authorList>
            <person name="Mahony J."/>
            <person name="Moscarelli A."/>
            <person name="Kelleher P."/>
            <person name="Lugli G.A."/>
            <person name="Ventura M."/>
            <person name="Settanni L."/>
            <person name="van Sinderen D."/>
        </authorList>
    </citation>
    <scope>NUCLEOTIDE SEQUENCE [LARGE SCALE GENOMIC DNA]</scope>
</reference>
<name>A0A1W6JKA6_9CAUD</name>
<organism evidence="1 2">
    <name type="scientific">Lactococcus phage AM4</name>
    <dbReference type="NCBI Taxonomy" id="1965472"/>
    <lineage>
        <taxon>Viruses</taxon>
        <taxon>Duplodnaviria</taxon>
        <taxon>Heunggongvirae</taxon>
        <taxon>Uroviricota</taxon>
        <taxon>Caudoviricetes</taxon>
        <taxon>Audreyjarvisvirus</taxon>
        <taxon>Audreyjarvisvirus AM4</taxon>
    </lineage>
</organism>
<evidence type="ECO:0000313" key="2">
    <source>
        <dbReference type="Proteomes" id="UP000223361"/>
    </source>
</evidence>
<keyword evidence="2" id="KW-1185">Reference proteome</keyword>